<dbReference type="Proteomes" id="UP000619295">
    <property type="component" value="Unassembled WGS sequence"/>
</dbReference>
<reference evidence="1" key="1">
    <citation type="submission" date="2020-09" db="EMBL/GenBank/DDBJ databases">
        <title>Bosea spartocytisi sp. nov. a root nodule endophyte of Spartocytisus supranubius in the high mountain ecosystem fo the Teide National Park (Canary Islands, Spain).</title>
        <authorList>
            <person name="Pulido-Suarez L."/>
            <person name="Peix A."/>
            <person name="Igual J.M."/>
            <person name="Socas-Perez N."/>
            <person name="Velazquez E."/>
            <person name="Flores-Felix J.D."/>
            <person name="Leon-Barrios M."/>
        </authorList>
    </citation>
    <scope>NUCLEOTIDE SEQUENCE</scope>
    <source>
        <strain evidence="1">SSUT16</strain>
    </source>
</reference>
<dbReference type="EMBL" id="JACXWY010000019">
    <property type="protein sequence ID" value="MBD3848510.1"/>
    <property type="molecule type" value="Genomic_DNA"/>
</dbReference>
<name>A0A927EEC6_9HYPH</name>
<protein>
    <submittedName>
        <fullName evidence="1">Uncharacterized protein</fullName>
    </submittedName>
</protein>
<accession>A0A927EEC6</accession>
<evidence type="ECO:0000313" key="1">
    <source>
        <dbReference type="EMBL" id="MBD3848510.1"/>
    </source>
</evidence>
<proteinExistence type="predicted"/>
<evidence type="ECO:0000313" key="2">
    <source>
        <dbReference type="Proteomes" id="UP000619295"/>
    </source>
</evidence>
<sequence length="78" mass="8405">MLKPRVPLPGFRGDSDLALSLVDLDAGACRGRLHRDRSNENSGGESVVSCLISLAEIRQFARVGGDRPKLAPLRVLHA</sequence>
<organism evidence="1 2">
    <name type="scientific">Bosea spartocytisi</name>
    <dbReference type="NCBI Taxonomy" id="2773451"/>
    <lineage>
        <taxon>Bacteria</taxon>
        <taxon>Pseudomonadati</taxon>
        <taxon>Pseudomonadota</taxon>
        <taxon>Alphaproteobacteria</taxon>
        <taxon>Hyphomicrobiales</taxon>
        <taxon>Boseaceae</taxon>
        <taxon>Bosea</taxon>
    </lineage>
</organism>
<gene>
    <name evidence="1" type="ORF">IED13_22665</name>
</gene>
<keyword evidence="2" id="KW-1185">Reference proteome</keyword>
<comment type="caution">
    <text evidence="1">The sequence shown here is derived from an EMBL/GenBank/DDBJ whole genome shotgun (WGS) entry which is preliminary data.</text>
</comment>
<dbReference type="RefSeq" id="WP_191125544.1">
    <property type="nucleotide sequence ID" value="NZ_JACXWY010000019.1"/>
</dbReference>
<dbReference type="AlphaFoldDB" id="A0A927EEC6"/>